<accession>A0AAV2ETU6</accession>
<dbReference type="AlphaFoldDB" id="A0AAV2ETU6"/>
<dbReference type="EMBL" id="OZ034818">
    <property type="protein sequence ID" value="CAL1389128.1"/>
    <property type="molecule type" value="Genomic_DNA"/>
</dbReference>
<name>A0AAV2ETU6_9ROSI</name>
<gene>
    <name evidence="1" type="ORF">LTRI10_LOCUS30010</name>
</gene>
<protein>
    <submittedName>
        <fullName evidence="1">Uncharacterized protein</fullName>
    </submittedName>
</protein>
<organism evidence="1 2">
    <name type="scientific">Linum trigynum</name>
    <dbReference type="NCBI Taxonomy" id="586398"/>
    <lineage>
        <taxon>Eukaryota</taxon>
        <taxon>Viridiplantae</taxon>
        <taxon>Streptophyta</taxon>
        <taxon>Embryophyta</taxon>
        <taxon>Tracheophyta</taxon>
        <taxon>Spermatophyta</taxon>
        <taxon>Magnoliopsida</taxon>
        <taxon>eudicotyledons</taxon>
        <taxon>Gunneridae</taxon>
        <taxon>Pentapetalae</taxon>
        <taxon>rosids</taxon>
        <taxon>fabids</taxon>
        <taxon>Malpighiales</taxon>
        <taxon>Linaceae</taxon>
        <taxon>Linum</taxon>
    </lineage>
</organism>
<sequence>MNLDSHLQLFSVAFCMRQNPFNHTPPIFLLPSTLLPRLRSLGTLLGIVGGGKSVARFRDGKTQLYWQRHRVKIHRGGEVNEDRTRMAKYEESSRLFGGRKRRKVKEGGEEFGRVSLGDWEKEVGIWGWLCFAREKSIVVQRAEVAVV</sequence>
<evidence type="ECO:0000313" key="2">
    <source>
        <dbReference type="Proteomes" id="UP001497516"/>
    </source>
</evidence>
<keyword evidence="2" id="KW-1185">Reference proteome</keyword>
<evidence type="ECO:0000313" key="1">
    <source>
        <dbReference type="EMBL" id="CAL1389128.1"/>
    </source>
</evidence>
<reference evidence="1 2" key="1">
    <citation type="submission" date="2024-04" db="EMBL/GenBank/DDBJ databases">
        <authorList>
            <person name="Fracassetti M."/>
        </authorList>
    </citation>
    <scope>NUCLEOTIDE SEQUENCE [LARGE SCALE GENOMIC DNA]</scope>
</reference>
<dbReference type="Proteomes" id="UP001497516">
    <property type="component" value="Chromosome 5"/>
</dbReference>
<proteinExistence type="predicted"/>